<dbReference type="InterPro" id="IPR044946">
    <property type="entry name" value="Restrct_endonuc_typeI_TRD_sf"/>
</dbReference>
<dbReference type="GO" id="GO:0003677">
    <property type="term" value="F:DNA binding"/>
    <property type="evidence" value="ECO:0007669"/>
    <property type="project" value="UniProtKB-KW"/>
</dbReference>
<feature type="domain" description="Type I restriction modification DNA specificity" evidence="5">
    <location>
        <begin position="230"/>
        <end position="409"/>
    </location>
</feature>
<reference evidence="7" key="1">
    <citation type="submission" date="2016-10" db="EMBL/GenBank/DDBJ databases">
        <authorList>
            <person name="Varghese N."/>
            <person name="Submissions S."/>
        </authorList>
    </citation>
    <scope>NUCLEOTIDE SEQUENCE [LARGE SCALE GENOMIC DNA]</scope>
    <source>
        <strain evidence="7">CGMCC 1.4250</strain>
    </source>
</reference>
<dbReference type="OrthoDB" id="9795776at2"/>
<evidence type="ECO:0000256" key="1">
    <source>
        <dbReference type="ARBA" id="ARBA00010923"/>
    </source>
</evidence>
<dbReference type="InterPro" id="IPR052021">
    <property type="entry name" value="Type-I_RS_S_subunit"/>
</dbReference>
<keyword evidence="4" id="KW-0175">Coiled coil</keyword>
<dbReference type="PANTHER" id="PTHR30408">
    <property type="entry name" value="TYPE-1 RESTRICTION ENZYME ECOKI SPECIFICITY PROTEIN"/>
    <property type="match status" value="1"/>
</dbReference>
<organism evidence="6 7">
    <name type="scientific">Gracilibacillus orientalis</name>
    <dbReference type="NCBI Taxonomy" id="334253"/>
    <lineage>
        <taxon>Bacteria</taxon>
        <taxon>Bacillati</taxon>
        <taxon>Bacillota</taxon>
        <taxon>Bacilli</taxon>
        <taxon>Bacillales</taxon>
        <taxon>Bacillaceae</taxon>
        <taxon>Gracilibacillus</taxon>
    </lineage>
</organism>
<dbReference type="Proteomes" id="UP000198565">
    <property type="component" value="Unassembled WGS sequence"/>
</dbReference>
<dbReference type="Gene3D" id="3.90.220.20">
    <property type="entry name" value="DNA methylase specificity domains"/>
    <property type="match status" value="2"/>
</dbReference>
<dbReference type="Pfam" id="PF01420">
    <property type="entry name" value="Methylase_S"/>
    <property type="match status" value="2"/>
</dbReference>
<protein>
    <submittedName>
        <fullName evidence="6">Type I restriction enzyme, S subunit</fullName>
    </submittedName>
</protein>
<keyword evidence="7" id="KW-1185">Reference proteome</keyword>
<dbReference type="EMBL" id="FOTR01000002">
    <property type="protein sequence ID" value="SFL61264.1"/>
    <property type="molecule type" value="Genomic_DNA"/>
</dbReference>
<gene>
    <name evidence="6" type="ORF">SAMN04487943_102452</name>
</gene>
<keyword evidence="2" id="KW-0680">Restriction system</keyword>
<name>A0A1I4J3W5_9BACI</name>
<proteinExistence type="inferred from homology"/>
<feature type="coiled-coil region" evidence="4">
    <location>
        <begin position="390"/>
        <end position="417"/>
    </location>
</feature>
<dbReference type="PANTHER" id="PTHR30408:SF12">
    <property type="entry name" value="TYPE I RESTRICTION ENZYME MJAVIII SPECIFICITY SUBUNIT"/>
    <property type="match status" value="1"/>
</dbReference>
<comment type="similarity">
    <text evidence="1">Belongs to the type-I restriction system S methylase family.</text>
</comment>
<evidence type="ECO:0000256" key="3">
    <source>
        <dbReference type="ARBA" id="ARBA00023125"/>
    </source>
</evidence>
<keyword evidence="3" id="KW-0238">DNA-binding</keyword>
<dbReference type="STRING" id="334253.SAMN04487943_102452"/>
<dbReference type="CDD" id="cd17246">
    <property type="entry name" value="RMtype1_S_SonII-TRD2-CR2_like"/>
    <property type="match status" value="1"/>
</dbReference>
<evidence type="ECO:0000256" key="4">
    <source>
        <dbReference type="SAM" id="Coils"/>
    </source>
</evidence>
<dbReference type="InterPro" id="IPR000055">
    <property type="entry name" value="Restrct_endonuc_typeI_TRD"/>
</dbReference>
<evidence type="ECO:0000313" key="6">
    <source>
        <dbReference type="EMBL" id="SFL61264.1"/>
    </source>
</evidence>
<accession>A0A1I4J3W5</accession>
<evidence type="ECO:0000313" key="7">
    <source>
        <dbReference type="Proteomes" id="UP000198565"/>
    </source>
</evidence>
<sequence>MKNKQTPDLRFSDFSGDWEQRKFFDNIKSIVDFRGRTPKKLGLEWSDSGYLALSALNVKDGYIDPSADAHYGDEELYQKWMGRKELKQGQVLFTTEAPMGNVAQVPDNKGYILSQRTIAFNVDENKIIDDFLSVLLRSPKVFNELSSLSSGGTAKGVSQKSLSQLKVKVPQSLEEQKKIGELLNQLDNTIALHQQELDTLKQTKQGFLQKMFPKEGESVPEIRFPSFTGNWEEHKLKDIVDLLKDGTHGTHKNGKGAFLLSAKNIKNGQIIIDELVDRKISADDYNSIFKNYKLMNEDLLITIVGTIGQTALYTEFTSKIAFQRSVAIIRGNEDINQNFLKSTIDSCYVQKQLVQSASMSAQAGVYLGDLEKLTINIPELSEQTKIGNFFKQLDDTIALHEQELDTLKQTKKAFLQKMFV</sequence>
<evidence type="ECO:0000259" key="5">
    <source>
        <dbReference type="Pfam" id="PF01420"/>
    </source>
</evidence>
<dbReference type="GO" id="GO:0009307">
    <property type="term" value="P:DNA restriction-modification system"/>
    <property type="evidence" value="ECO:0007669"/>
    <property type="project" value="UniProtKB-KW"/>
</dbReference>
<evidence type="ECO:0000256" key="2">
    <source>
        <dbReference type="ARBA" id="ARBA00022747"/>
    </source>
</evidence>
<dbReference type="RefSeq" id="WP_091482299.1">
    <property type="nucleotide sequence ID" value="NZ_FOTR01000002.1"/>
</dbReference>
<dbReference type="AlphaFoldDB" id="A0A1I4J3W5"/>
<feature type="domain" description="Type I restriction modification DNA specificity" evidence="5">
    <location>
        <begin position="74"/>
        <end position="202"/>
    </location>
</feature>
<dbReference type="SUPFAM" id="SSF116734">
    <property type="entry name" value="DNA methylase specificity domain"/>
    <property type="match status" value="2"/>
</dbReference>